<dbReference type="Proteomes" id="UP000221961">
    <property type="component" value="Chromosome"/>
</dbReference>
<dbReference type="NCBIfam" id="TIGR00229">
    <property type="entry name" value="sensory_box"/>
    <property type="match status" value="1"/>
</dbReference>
<sequence length="67" mass="7205">MISLAMADVCESAEERFRVVFDNSAMAISICDPVGILVDANPAWAQMNGVDVADSRGTVMDDQPSDR</sequence>
<dbReference type="RefSeq" id="WP_098694483.1">
    <property type="nucleotide sequence ID" value="NZ_CP023778.1"/>
</dbReference>
<evidence type="ECO:0000259" key="1">
    <source>
        <dbReference type="Pfam" id="PF13188"/>
    </source>
</evidence>
<dbReference type="Gene3D" id="3.30.450.20">
    <property type="entry name" value="PAS domain"/>
    <property type="match status" value="1"/>
</dbReference>
<organism evidence="2 3">
    <name type="scientific">Nocardia terpenica</name>
    <dbReference type="NCBI Taxonomy" id="455432"/>
    <lineage>
        <taxon>Bacteria</taxon>
        <taxon>Bacillati</taxon>
        <taxon>Actinomycetota</taxon>
        <taxon>Actinomycetes</taxon>
        <taxon>Mycobacteriales</taxon>
        <taxon>Nocardiaceae</taxon>
        <taxon>Nocardia</taxon>
    </lineage>
</organism>
<dbReference type="AlphaFoldDB" id="A0A291RJ74"/>
<dbReference type="Pfam" id="PF13188">
    <property type="entry name" value="PAS_8"/>
    <property type="match status" value="1"/>
</dbReference>
<accession>A0A291RJ74</accession>
<protein>
    <recommendedName>
        <fullName evidence="1">PAS domain-containing protein</fullName>
    </recommendedName>
</protein>
<name>A0A291RJ74_9NOCA</name>
<dbReference type="EMBL" id="CP023778">
    <property type="protein sequence ID" value="ATL67338.1"/>
    <property type="molecule type" value="Genomic_DNA"/>
</dbReference>
<dbReference type="InterPro" id="IPR035965">
    <property type="entry name" value="PAS-like_dom_sf"/>
</dbReference>
<proteinExistence type="predicted"/>
<evidence type="ECO:0000313" key="2">
    <source>
        <dbReference type="EMBL" id="ATL67338.1"/>
    </source>
</evidence>
<dbReference type="InterPro" id="IPR000014">
    <property type="entry name" value="PAS"/>
</dbReference>
<dbReference type="GeneID" id="88358732"/>
<dbReference type="SUPFAM" id="SSF55785">
    <property type="entry name" value="PYP-like sensor domain (PAS domain)"/>
    <property type="match status" value="1"/>
</dbReference>
<feature type="domain" description="PAS" evidence="1">
    <location>
        <begin position="15"/>
        <end position="57"/>
    </location>
</feature>
<dbReference type="KEGG" id="ntp:CRH09_15160"/>
<reference evidence="2 3" key="1">
    <citation type="submission" date="2017-10" db="EMBL/GenBank/DDBJ databases">
        <title>Comparative genomics between pathogenic Norcardia.</title>
        <authorList>
            <person name="Zeng L."/>
        </authorList>
    </citation>
    <scope>NUCLEOTIDE SEQUENCE [LARGE SCALE GENOMIC DNA]</scope>
    <source>
        <strain evidence="2 3">NC_YFY_NT001</strain>
    </source>
</reference>
<gene>
    <name evidence="2" type="ORF">CRH09_15160</name>
</gene>
<evidence type="ECO:0000313" key="3">
    <source>
        <dbReference type="Proteomes" id="UP000221961"/>
    </source>
</evidence>